<dbReference type="SUPFAM" id="SSF55724">
    <property type="entry name" value="Mog1p/PsbP-like"/>
    <property type="match status" value="1"/>
</dbReference>
<dbReference type="Gene3D" id="3.40.1000.10">
    <property type="entry name" value="Mog1/PsbP, alpha/beta/alpha sandwich"/>
    <property type="match status" value="1"/>
</dbReference>
<keyword evidence="2" id="KW-0813">Transport</keyword>
<keyword evidence="5" id="KW-1185">Reference proteome</keyword>
<dbReference type="GO" id="GO:0031267">
    <property type="term" value="F:small GTPase binding"/>
    <property type="evidence" value="ECO:0007669"/>
    <property type="project" value="TreeGrafter"/>
</dbReference>
<proteinExistence type="inferred from homology"/>
<evidence type="ECO:0000313" key="4">
    <source>
        <dbReference type="EMBL" id="KAI6653704.1"/>
    </source>
</evidence>
<sequence length="193" mass="21694">MAENMIVDEIKTTPASLYGGALICSLPTPRVDVSELRQVPDNQEVFAHPYTDQSIIIELLEYQNVASGHEAARLHYQDISQANNSIETAILSHEVVDTSNITMEKCIACHYLTGTQKIAKFNETVEQSNLVRVQLVLYRLQEYNTDVVVTYNDPVKISEGSSSKKEEAEKWELQQFSEVVKSIKLVDASIFNV</sequence>
<gene>
    <name evidence="4" type="ORF">LOD99_3208</name>
</gene>
<protein>
    <submittedName>
        <fullName evidence="4">Ran guanine nucleotide release factor</fullName>
    </submittedName>
</protein>
<evidence type="ECO:0000256" key="1">
    <source>
        <dbReference type="ARBA" id="ARBA00010307"/>
    </source>
</evidence>
<dbReference type="EMBL" id="JAKMXF010000255">
    <property type="protein sequence ID" value="KAI6653704.1"/>
    <property type="molecule type" value="Genomic_DNA"/>
</dbReference>
<comment type="similarity">
    <text evidence="1">Belongs to the MOG1 family.</text>
</comment>
<name>A0AAV7JZF6_9METZ</name>
<dbReference type="GO" id="GO:0044325">
    <property type="term" value="F:transmembrane transporter binding"/>
    <property type="evidence" value="ECO:0007669"/>
    <property type="project" value="TreeGrafter"/>
</dbReference>
<keyword evidence="3" id="KW-0653">Protein transport</keyword>
<dbReference type="Proteomes" id="UP001165289">
    <property type="component" value="Unassembled WGS sequence"/>
</dbReference>
<dbReference type="PANTHER" id="PTHR15837">
    <property type="entry name" value="RAN GUANINE NUCLEOTIDE RELEASE FACTOR"/>
    <property type="match status" value="1"/>
</dbReference>
<dbReference type="GO" id="GO:0006606">
    <property type="term" value="P:protein import into nucleus"/>
    <property type="evidence" value="ECO:0007669"/>
    <property type="project" value="TreeGrafter"/>
</dbReference>
<dbReference type="AlphaFoldDB" id="A0AAV7JZF6"/>
<dbReference type="InterPro" id="IPR016123">
    <property type="entry name" value="Mog1/PsbP_a/b/a-sand"/>
</dbReference>
<dbReference type="GO" id="GO:0005634">
    <property type="term" value="C:nucleus"/>
    <property type="evidence" value="ECO:0007669"/>
    <property type="project" value="TreeGrafter"/>
</dbReference>
<evidence type="ECO:0000313" key="5">
    <source>
        <dbReference type="Proteomes" id="UP001165289"/>
    </source>
</evidence>
<dbReference type="Pfam" id="PF04603">
    <property type="entry name" value="Mog1"/>
    <property type="match status" value="1"/>
</dbReference>
<evidence type="ECO:0000256" key="3">
    <source>
        <dbReference type="ARBA" id="ARBA00022927"/>
    </source>
</evidence>
<dbReference type="GO" id="GO:0005085">
    <property type="term" value="F:guanyl-nucleotide exchange factor activity"/>
    <property type="evidence" value="ECO:0007669"/>
    <property type="project" value="TreeGrafter"/>
</dbReference>
<dbReference type="GO" id="GO:0042391">
    <property type="term" value="P:regulation of membrane potential"/>
    <property type="evidence" value="ECO:0007669"/>
    <property type="project" value="TreeGrafter"/>
</dbReference>
<comment type="caution">
    <text evidence="4">The sequence shown here is derived from an EMBL/GenBank/DDBJ whole genome shotgun (WGS) entry which is preliminary data.</text>
</comment>
<accession>A0AAV7JZF6</accession>
<dbReference type="GO" id="GO:0017080">
    <property type="term" value="F:sodium channel regulator activity"/>
    <property type="evidence" value="ECO:0007669"/>
    <property type="project" value="TreeGrafter"/>
</dbReference>
<evidence type="ECO:0000256" key="2">
    <source>
        <dbReference type="ARBA" id="ARBA00022448"/>
    </source>
</evidence>
<organism evidence="4 5">
    <name type="scientific">Oopsacas minuta</name>
    <dbReference type="NCBI Taxonomy" id="111878"/>
    <lineage>
        <taxon>Eukaryota</taxon>
        <taxon>Metazoa</taxon>
        <taxon>Porifera</taxon>
        <taxon>Hexactinellida</taxon>
        <taxon>Hexasterophora</taxon>
        <taxon>Lyssacinosida</taxon>
        <taxon>Leucopsacidae</taxon>
        <taxon>Oopsacas</taxon>
    </lineage>
</organism>
<reference evidence="4 5" key="1">
    <citation type="journal article" date="2023" name="BMC Biol.">
        <title>The compact genome of the sponge Oopsacas minuta (Hexactinellida) is lacking key metazoan core genes.</title>
        <authorList>
            <person name="Santini S."/>
            <person name="Schenkelaars Q."/>
            <person name="Jourda C."/>
            <person name="Duchesne M."/>
            <person name="Belahbib H."/>
            <person name="Rocher C."/>
            <person name="Selva M."/>
            <person name="Riesgo A."/>
            <person name="Vervoort M."/>
            <person name="Leys S.P."/>
            <person name="Kodjabachian L."/>
            <person name="Le Bivic A."/>
            <person name="Borchiellini C."/>
            <person name="Claverie J.M."/>
            <person name="Renard E."/>
        </authorList>
    </citation>
    <scope>NUCLEOTIDE SEQUENCE [LARGE SCALE GENOMIC DNA]</scope>
    <source>
        <strain evidence="4">SPO-2</strain>
    </source>
</reference>
<dbReference type="InterPro" id="IPR007681">
    <property type="entry name" value="Mog1"/>
</dbReference>
<dbReference type="PANTHER" id="PTHR15837:SF0">
    <property type="entry name" value="RAN GUANINE NUCLEOTIDE RELEASE FACTOR"/>
    <property type="match status" value="1"/>
</dbReference>